<proteinExistence type="predicted"/>
<dbReference type="AlphaFoldDB" id="A0A0W0ZCE8"/>
<evidence type="ECO:0000313" key="2">
    <source>
        <dbReference type="Proteomes" id="UP000054926"/>
    </source>
</evidence>
<accession>A0A0W0ZCE8</accession>
<sequence>MLKDKDKGSSAQATQLAKSFLDGLRKNKEAYDFVDMGVNPHRFLKNKVAPQVLAPIAEDDAEERAGVSGPGL</sequence>
<dbReference type="PATRIC" id="fig|947033.5.peg.3220"/>
<dbReference type="Proteomes" id="UP000054926">
    <property type="component" value="Unassembled WGS sequence"/>
</dbReference>
<protein>
    <submittedName>
        <fullName evidence="1">Uncharacterized protein</fullName>
    </submittedName>
</protein>
<reference evidence="1 2" key="1">
    <citation type="submission" date="2015-11" db="EMBL/GenBank/DDBJ databases">
        <title>Genomic analysis of 38 Legionella species identifies large and diverse effector repertoires.</title>
        <authorList>
            <person name="Burstein D."/>
            <person name="Amaro F."/>
            <person name="Zusman T."/>
            <person name="Lifshitz Z."/>
            <person name="Cohen O."/>
            <person name="Gilbert J.A."/>
            <person name="Pupko T."/>
            <person name="Shuman H.A."/>
            <person name="Segal G."/>
        </authorList>
    </citation>
    <scope>NUCLEOTIDE SEQUENCE [LARGE SCALE GENOMIC DNA]</scope>
    <source>
        <strain evidence="1 2">IMVS3376</strain>
    </source>
</reference>
<gene>
    <name evidence="1" type="ORF">Lste_3039</name>
</gene>
<organism evidence="1 2">
    <name type="scientific">Legionella steelei</name>
    <dbReference type="NCBI Taxonomy" id="947033"/>
    <lineage>
        <taxon>Bacteria</taxon>
        <taxon>Pseudomonadati</taxon>
        <taxon>Pseudomonadota</taxon>
        <taxon>Gammaproteobacteria</taxon>
        <taxon>Legionellales</taxon>
        <taxon>Legionellaceae</taxon>
        <taxon>Legionella</taxon>
    </lineage>
</organism>
<dbReference type="EMBL" id="LNYY01000021">
    <property type="protein sequence ID" value="KTD66833.1"/>
    <property type="molecule type" value="Genomic_DNA"/>
</dbReference>
<comment type="caution">
    <text evidence="1">The sequence shown here is derived from an EMBL/GenBank/DDBJ whole genome shotgun (WGS) entry which is preliminary data.</text>
</comment>
<name>A0A0W0ZCE8_9GAMM</name>
<dbReference type="STRING" id="947033.Lste_3039"/>
<evidence type="ECO:0000313" key="1">
    <source>
        <dbReference type="EMBL" id="KTD66833.1"/>
    </source>
</evidence>
<keyword evidence="2" id="KW-1185">Reference proteome</keyword>
<dbReference type="RefSeq" id="WP_058511886.1">
    <property type="nucleotide sequence ID" value="NZ_LNYY01000021.1"/>
</dbReference>
<dbReference type="OrthoDB" id="9979576at2"/>